<dbReference type="GO" id="GO:0016757">
    <property type="term" value="F:glycosyltransferase activity"/>
    <property type="evidence" value="ECO:0007669"/>
    <property type="project" value="UniProtKB-KW"/>
</dbReference>
<comment type="caution">
    <text evidence="10">The sequence shown here is derived from an EMBL/GenBank/DDBJ whole genome shotgun (WGS) entry which is preliminary data.</text>
</comment>
<dbReference type="AlphaFoldDB" id="A0A9P7T0T8"/>
<evidence type="ECO:0000313" key="10">
    <source>
        <dbReference type="EMBL" id="KAG6013756.1"/>
    </source>
</evidence>
<feature type="domain" description="Fringe-like glycosyltransferase" evidence="9">
    <location>
        <begin position="241"/>
        <end position="364"/>
    </location>
</feature>
<feature type="region of interest" description="Disordered" evidence="8">
    <location>
        <begin position="425"/>
        <end position="488"/>
    </location>
</feature>
<evidence type="ECO:0000256" key="5">
    <source>
        <dbReference type="ARBA" id="ARBA00022968"/>
    </source>
</evidence>
<evidence type="ECO:0000256" key="1">
    <source>
        <dbReference type="ARBA" id="ARBA00004606"/>
    </source>
</evidence>
<feature type="compositionally biased region" description="Basic and acidic residues" evidence="8">
    <location>
        <begin position="531"/>
        <end position="543"/>
    </location>
</feature>
<feature type="region of interest" description="Disordered" evidence="8">
    <location>
        <begin position="525"/>
        <end position="545"/>
    </location>
</feature>
<evidence type="ECO:0000256" key="3">
    <source>
        <dbReference type="ARBA" id="ARBA00022679"/>
    </source>
</evidence>
<organism evidence="10 11">
    <name type="scientific">Claviceps pusilla</name>
    <dbReference type="NCBI Taxonomy" id="123648"/>
    <lineage>
        <taxon>Eukaryota</taxon>
        <taxon>Fungi</taxon>
        <taxon>Dikarya</taxon>
        <taxon>Ascomycota</taxon>
        <taxon>Pezizomycotina</taxon>
        <taxon>Sordariomycetes</taxon>
        <taxon>Hypocreomycetidae</taxon>
        <taxon>Hypocreales</taxon>
        <taxon>Clavicipitaceae</taxon>
        <taxon>Claviceps</taxon>
    </lineage>
</organism>
<accession>A0A9P7T0T8</accession>
<evidence type="ECO:0000256" key="2">
    <source>
        <dbReference type="ARBA" id="ARBA00022676"/>
    </source>
</evidence>
<feature type="compositionally biased region" description="Basic residues" evidence="8">
    <location>
        <begin position="449"/>
        <end position="459"/>
    </location>
</feature>
<feature type="compositionally biased region" description="Basic residues" evidence="8">
    <location>
        <begin position="430"/>
        <end position="441"/>
    </location>
</feature>
<dbReference type="GO" id="GO:0016020">
    <property type="term" value="C:membrane"/>
    <property type="evidence" value="ECO:0007669"/>
    <property type="project" value="UniProtKB-SubCell"/>
</dbReference>
<keyword evidence="4" id="KW-0812">Transmembrane</keyword>
<evidence type="ECO:0000313" key="11">
    <source>
        <dbReference type="Proteomes" id="UP000748025"/>
    </source>
</evidence>
<evidence type="ECO:0000259" key="9">
    <source>
        <dbReference type="Pfam" id="PF02434"/>
    </source>
</evidence>
<dbReference type="InterPro" id="IPR003378">
    <property type="entry name" value="Fringe-like_glycosylTrfase"/>
</dbReference>
<keyword evidence="11" id="KW-1185">Reference proteome</keyword>
<dbReference type="Pfam" id="PF02434">
    <property type="entry name" value="Fringe"/>
    <property type="match status" value="1"/>
</dbReference>
<keyword evidence="7" id="KW-0472">Membrane</keyword>
<protein>
    <recommendedName>
        <fullName evidence="9">Fringe-like glycosyltransferase domain-containing protein</fullName>
    </recommendedName>
</protein>
<evidence type="ECO:0000256" key="6">
    <source>
        <dbReference type="ARBA" id="ARBA00022989"/>
    </source>
</evidence>
<dbReference type="EMBL" id="SRPW01000548">
    <property type="protein sequence ID" value="KAG6013756.1"/>
    <property type="molecule type" value="Genomic_DNA"/>
</dbReference>
<name>A0A9P7T0T8_9HYPO</name>
<gene>
    <name evidence="10" type="ORF">E4U43_007130</name>
</gene>
<keyword evidence="3" id="KW-0808">Transferase</keyword>
<keyword evidence="5" id="KW-0735">Signal-anchor</keyword>
<proteinExistence type="predicted"/>
<reference evidence="10" key="1">
    <citation type="journal article" date="2020" name="bioRxiv">
        <title>Whole genome comparisons of ergot fungi reveals the divergence and evolution of species within the genus Claviceps are the result of varying mechanisms driving genome evolution and host range expansion.</title>
        <authorList>
            <person name="Wyka S.A."/>
            <person name="Mondo S.J."/>
            <person name="Liu M."/>
            <person name="Dettman J."/>
            <person name="Nalam V."/>
            <person name="Broders K.D."/>
        </authorList>
    </citation>
    <scope>NUCLEOTIDE SEQUENCE</scope>
    <source>
        <strain evidence="10">CCC 602</strain>
    </source>
</reference>
<keyword evidence="2" id="KW-0328">Glycosyltransferase</keyword>
<sequence length="560" mass="64025">MLLCKGLSAFQVRLSHLLLTVCIAGVLFQSTRLYRQRESDVTHDWEDTDIVGDSQHEVEYLERLADRYGLTNLTKWQSWRVYLKEESLDTEPVTDVYADFQPYPDMAKIIDVKNPNASELGASKRMDLPGGSSWTQPKMPGSGFLFGVSTSYERIADRDWAILRAWKRWLTDGHGSSNGAGMVLMLDKASANQIEVMETMLLEAGIDAYVTSTNEFTSKTKRYYDLVRELKVYGATLAAIGQSKDWSGVIEDTIFFPSLTYLRDRLSSYNASEQLYIGIPSERSDWHQDGDSMATYGGGAVMLSRRLVSAIPKLPCLELEMPMSLHRAQKWDVVLGECVKKWEDINVHVMPALYSAHDSDYRPELESHETGVRPLLLRDYQERHQLDVGMAHLVTNVCGEACFMHQYLFRDDWAVINGVSISHHPNGLNRNRRRPHHRHHQNQHDHDNHHRHGHNHKHRNPQENDQNDPDTSDAAAKPRVPGQLTVDEDKVERMPLEWTGRKEVWKLVDSVEMVGGSVRQAYLKRGVQSQQDKDQEGVPKPAEEELDSIIVLIWEKETVK</sequence>
<dbReference type="OrthoDB" id="414175at2759"/>
<evidence type="ECO:0000256" key="8">
    <source>
        <dbReference type="SAM" id="MobiDB-lite"/>
    </source>
</evidence>
<dbReference type="Proteomes" id="UP000748025">
    <property type="component" value="Unassembled WGS sequence"/>
</dbReference>
<evidence type="ECO:0000256" key="7">
    <source>
        <dbReference type="ARBA" id="ARBA00023136"/>
    </source>
</evidence>
<comment type="subcellular location">
    <subcellularLocation>
        <location evidence="1">Membrane</location>
        <topology evidence="1">Single-pass type II membrane protein</topology>
    </subcellularLocation>
</comment>
<evidence type="ECO:0000256" key="4">
    <source>
        <dbReference type="ARBA" id="ARBA00022692"/>
    </source>
</evidence>
<dbReference type="Gene3D" id="3.90.550.50">
    <property type="match status" value="1"/>
</dbReference>
<keyword evidence="6" id="KW-1133">Transmembrane helix</keyword>